<gene>
    <name evidence="1" type="ORF">ALO68_01705</name>
    <name evidence="2" type="ORF">ALP10_01193</name>
</gene>
<evidence type="ECO:0000313" key="1">
    <source>
        <dbReference type="EMBL" id="KPX39794.1"/>
    </source>
</evidence>
<dbReference type="EMBL" id="LJQM01000260">
    <property type="protein sequence ID" value="KPX39794.1"/>
    <property type="molecule type" value="Genomic_DNA"/>
</dbReference>
<reference evidence="2 4" key="2">
    <citation type="submission" date="2018-08" db="EMBL/GenBank/DDBJ databases">
        <title>Recombination of ecologically and evolutionarily significant loci maintains genetic cohesion in the Pseudomonas syringae species complex.</title>
        <authorList>
            <person name="Dillon M."/>
            <person name="Thakur S."/>
            <person name="Almeida R.N.D."/>
            <person name="Weir B.S."/>
            <person name="Guttman D.S."/>
        </authorList>
    </citation>
    <scope>NUCLEOTIDE SEQUENCE [LARGE SCALE GENOMIC DNA]</scope>
    <source>
        <strain evidence="2 4">ICMP 3263</strain>
    </source>
</reference>
<dbReference type="AlphaFoldDB" id="A0A0P9RB61"/>
<evidence type="ECO:0000313" key="4">
    <source>
        <dbReference type="Proteomes" id="UP000279173"/>
    </source>
</evidence>
<reference evidence="1 3" key="1">
    <citation type="submission" date="2015-09" db="EMBL/GenBank/DDBJ databases">
        <title>Genome announcement of multiple Pseudomonas syringae strains.</title>
        <authorList>
            <person name="Thakur S."/>
            <person name="Wang P.W."/>
            <person name="Gong Y."/>
            <person name="Weir B.S."/>
            <person name="Guttman D.S."/>
        </authorList>
    </citation>
    <scope>NUCLEOTIDE SEQUENCE [LARGE SCALE GENOMIC DNA]</scope>
    <source>
        <strain evidence="1 3">ICMP4531</strain>
    </source>
</reference>
<organism evidence="1 3">
    <name type="scientific">Pseudomonas syringae pv. helianthi</name>
    <dbReference type="NCBI Taxonomy" id="251654"/>
    <lineage>
        <taxon>Bacteria</taxon>
        <taxon>Pseudomonadati</taxon>
        <taxon>Pseudomonadota</taxon>
        <taxon>Gammaproteobacteria</taxon>
        <taxon>Pseudomonadales</taxon>
        <taxon>Pseudomonadaceae</taxon>
        <taxon>Pseudomonas</taxon>
    </lineage>
</organism>
<dbReference type="PATRIC" id="fig|251654.3.peg.2215"/>
<sequence>MVLDHVIEINIRIWKTVGGWQSLDSHKEDNPDGLEIGLTLQTRSGEEHYRKVLGPLK</sequence>
<accession>A0A0P9RB61</accession>
<comment type="caution">
    <text evidence="1">The sequence shown here is derived from an EMBL/GenBank/DDBJ whole genome shotgun (WGS) entry which is preliminary data.</text>
</comment>
<dbReference type="RefSeq" id="WP_241409804.1">
    <property type="nucleotide sequence ID" value="NZ_CP092918.1"/>
</dbReference>
<dbReference type="EMBL" id="RBUT01000191">
    <property type="protein sequence ID" value="RMV42191.1"/>
    <property type="molecule type" value="Genomic_DNA"/>
</dbReference>
<evidence type="ECO:0000313" key="2">
    <source>
        <dbReference type="EMBL" id="RMV42191.1"/>
    </source>
</evidence>
<dbReference type="Proteomes" id="UP000050557">
    <property type="component" value="Unassembled WGS sequence"/>
</dbReference>
<name>A0A0P9RB61_9PSED</name>
<protein>
    <submittedName>
        <fullName evidence="1">Proteinral secretion pathway protein GspJ</fullName>
    </submittedName>
</protein>
<dbReference type="Proteomes" id="UP000279173">
    <property type="component" value="Unassembled WGS sequence"/>
</dbReference>
<proteinExistence type="predicted"/>
<evidence type="ECO:0000313" key="3">
    <source>
        <dbReference type="Proteomes" id="UP000050557"/>
    </source>
</evidence>